<name>A0A0C3PY74_PISTI</name>
<organism evidence="4 5">
    <name type="scientific">Pisolithus tinctorius Marx 270</name>
    <dbReference type="NCBI Taxonomy" id="870435"/>
    <lineage>
        <taxon>Eukaryota</taxon>
        <taxon>Fungi</taxon>
        <taxon>Dikarya</taxon>
        <taxon>Basidiomycota</taxon>
        <taxon>Agaricomycotina</taxon>
        <taxon>Agaricomycetes</taxon>
        <taxon>Agaricomycetidae</taxon>
        <taxon>Boletales</taxon>
        <taxon>Sclerodermatineae</taxon>
        <taxon>Pisolithaceae</taxon>
        <taxon>Pisolithus</taxon>
    </lineage>
</organism>
<dbReference type="AlphaFoldDB" id="A0A0C3PY74"/>
<dbReference type="InterPro" id="IPR003817">
    <property type="entry name" value="PS_Dcarbxylase"/>
</dbReference>
<gene>
    <name evidence="4" type="ORF">M404DRAFT_928249</name>
</gene>
<dbReference type="PANTHER" id="PTHR10067:SF9">
    <property type="entry name" value="PHOSPHATIDYLSERINE DECARBOXYLASE FAMILY PROTEIN (AFU_ORTHOLOGUE AFUA_7G01730)"/>
    <property type="match status" value="1"/>
</dbReference>
<protein>
    <recommendedName>
        <fullName evidence="3">L-tryptophan decarboxylase PsiD-like domain-containing protein</fullName>
    </recommendedName>
</protein>
<keyword evidence="1" id="KW-0210">Decarboxylase</keyword>
<dbReference type="GO" id="GO:0006646">
    <property type="term" value="P:phosphatidylethanolamine biosynthetic process"/>
    <property type="evidence" value="ECO:0007669"/>
    <property type="project" value="TreeGrafter"/>
</dbReference>
<dbReference type="Proteomes" id="UP000054217">
    <property type="component" value="Unassembled WGS sequence"/>
</dbReference>
<dbReference type="GO" id="GO:0004609">
    <property type="term" value="F:phosphatidylserine decarboxylase activity"/>
    <property type="evidence" value="ECO:0007669"/>
    <property type="project" value="InterPro"/>
</dbReference>
<dbReference type="EMBL" id="KN831944">
    <property type="protein sequence ID" value="KIO14521.1"/>
    <property type="molecule type" value="Genomic_DNA"/>
</dbReference>
<dbReference type="Pfam" id="PF12588">
    <property type="entry name" value="PSDC"/>
    <property type="match status" value="1"/>
</dbReference>
<sequence>MDLAVFVLAPVVQEFKNLIEEDGAVYTAFDEMFRQAAARKPRYIFSVFVAVTPLISVQVEDYVELMLVINTLLLTPPRYGLGPSVMASSVPFYAVISRFCNTHAGYEAFTNPRVNANLCGVFTAWRTFLESPGSRVVLGNGPGGWFSDDALRAMVESAGGGPDQTFQDFYVCIPDAAHYNFTSYDNFFTRELRPDQVIPPDGDSSIVRSACSSTVHSFYTGLRKTERFCIKNTPYSLRHILAGDDAVDTFVGGTLLQAMLGCTDYHRWHSPVNGTVVRTRLISGTEDPPSVPHPTYFAGLLDGEHKDPDVITRSQDFVTAISTRALIFIEAQEPIGLMCFVAVGLCEVSTCDITVSEGDPLVKGTPLGTFRFGGSTHCLIFRRGLNVTPINPNLVKSKVQVGQNILNVAAQV</sequence>
<dbReference type="InParanoid" id="A0A0C3PY74"/>
<feature type="domain" description="L-tryptophan decarboxylase PsiD-like" evidence="3">
    <location>
        <begin position="10"/>
        <end position="154"/>
    </location>
</feature>
<dbReference type="InterPro" id="IPR022237">
    <property type="entry name" value="PsiD-like"/>
</dbReference>
<evidence type="ECO:0000256" key="2">
    <source>
        <dbReference type="ARBA" id="ARBA00023239"/>
    </source>
</evidence>
<keyword evidence="5" id="KW-1185">Reference proteome</keyword>
<reference evidence="5" key="2">
    <citation type="submission" date="2015-01" db="EMBL/GenBank/DDBJ databases">
        <title>Evolutionary Origins and Diversification of the Mycorrhizal Mutualists.</title>
        <authorList>
            <consortium name="DOE Joint Genome Institute"/>
            <consortium name="Mycorrhizal Genomics Consortium"/>
            <person name="Kohler A."/>
            <person name="Kuo A."/>
            <person name="Nagy L.G."/>
            <person name="Floudas D."/>
            <person name="Copeland A."/>
            <person name="Barry K.W."/>
            <person name="Cichocki N."/>
            <person name="Veneault-Fourrey C."/>
            <person name="LaButti K."/>
            <person name="Lindquist E.A."/>
            <person name="Lipzen A."/>
            <person name="Lundell T."/>
            <person name="Morin E."/>
            <person name="Murat C."/>
            <person name="Riley R."/>
            <person name="Ohm R."/>
            <person name="Sun H."/>
            <person name="Tunlid A."/>
            <person name="Henrissat B."/>
            <person name="Grigoriev I.V."/>
            <person name="Hibbett D.S."/>
            <person name="Martin F."/>
        </authorList>
    </citation>
    <scope>NUCLEOTIDE SEQUENCE [LARGE SCALE GENOMIC DNA]</scope>
    <source>
        <strain evidence="5">Marx 270</strain>
    </source>
</reference>
<dbReference type="GO" id="GO:0005739">
    <property type="term" value="C:mitochondrion"/>
    <property type="evidence" value="ECO:0007669"/>
    <property type="project" value="TreeGrafter"/>
</dbReference>
<evidence type="ECO:0000259" key="3">
    <source>
        <dbReference type="Pfam" id="PF12588"/>
    </source>
</evidence>
<keyword evidence="2" id="KW-0456">Lyase</keyword>
<evidence type="ECO:0000313" key="5">
    <source>
        <dbReference type="Proteomes" id="UP000054217"/>
    </source>
</evidence>
<dbReference type="OrthoDB" id="5973539at2759"/>
<dbReference type="HOGENOM" id="CLU_033450_0_0_1"/>
<dbReference type="PANTHER" id="PTHR10067">
    <property type="entry name" value="PHOSPHATIDYLSERINE DECARBOXYLASE"/>
    <property type="match status" value="1"/>
</dbReference>
<evidence type="ECO:0000256" key="1">
    <source>
        <dbReference type="ARBA" id="ARBA00022793"/>
    </source>
</evidence>
<dbReference type="Pfam" id="PF02666">
    <property type="entry name" value="PS_Dcarbxylase"/>
    <property type="match status" value="1"/>
</dbReference>
<dbReference type="STRING" id="870435.A0A0C3PY74"/>
<reference evidence="4 5" key="1">
    <citation type="submission" date="2014-04" db="EMBL/GenBank/DDBJ databases">
        <authorList>
            <consortium name="DOE Joint Genome Institute"/>
            <person name="Kuo A."/>
            <person name="Kohler A."/>
            <person name="Costa M.D."/>
            <person name="Nagy L.G."/>
            <person name="Floudas D."/>
            <person name="Copeland A."/>
            <person name="Barry K.W."/>
            <person name="Cichocki N."/>
            <person name="Veneault-Fourrey C."/>
            <person name="LaButti K."/>
            <person name="Lindquist E.A."/>
            <person name="Lipzen A."/>
            <person name="Lundell T."/>
            <person name="Morin E."/>
            <person name="Murat C."/>
            <person name="Sun H."/>
            <person name="Tunlid A."/>
            <person name="Henrissat B."/>
            <person name="Grigoriev I.V."/>
            <person name="Hibbett D.S."/>
            <person name="Martin F."/>
            <person name="Nordberg H.P."/>
            <person name="Cantor M.N."/>
            <person name="Hua S.X."/>
        </authorList>
    </citation>
    <scope>NUCLEOTIDE SEQUENCE [LARGE SCALE GENOMIC DNA]</scope>
    <source>
        <strain evidence="4 5">Marx 270</strain>
    </source>
</reference>
<evidence type="ECO:0000313" key="4">
    <source>
        <dbReference type="EMBL" id="KIO14521.1"/>
    </source>
</evidence>
<accession>A0A0C3PY74</accession>
<proteinExistence type="predicted"/>